<protein>
    <recommendedName>
        <fullName evidence="9">RING-type domain-containing protein</fullName>
    </recommendedName>
</protein>
<dbReference type="PANTHER" id="PTHR22770:SF47">
    <property type="entry name" value="E3 UBIQUITIN-PROTEIN LIGASE RNF216"/>
    <property type="match status" value="1"/>
</dbReference>
<keyword evidence="3" id="KW-0479">Metal-binding</keyword>
<proteinExistence type="predicted"/>
<dbReference type="PANTHER" id="PTHR22770">
    <property type="entry name" value="UBIQUITIN CONJUGATING ENZYME 7 INTERACTING PROTEIN-RELATED"/>
    <property type="match status" value="1"/>
</dbReference>
<dbReference type="InterPro" id="IPR013083">
    <property type="entry name" value="Znf_RING/FYVE/PHD"/>
</dbReference>
<dbReference type="InterPro" id="IPR051628">
    <property type="entry name" value="LUBAC_E3_Ligases"/>
</dbReference>
<evidence type="ECO:0000259" key="9">
    <source>
        <dbReference type="PROSITE" id="PS51873"/>
    </source>
</evidence>
<dbReference type="CDD" id="cd20353">
    <property type="entry name" value="Rcat_RBR_RNF216"/>
    <property type="match status" value="1"/>
</dbReference>
<evidence type="ECO:0000256" key="2">
    <source>
        <dbReference type="ARBA" id="ARBA00022679"/>
    </source>
</evidence>
<dbReference type="OrthoDB" id="10009520at2759"/>
<keyword evidence="4" id="KW-0677">Repeat</keyword>
<dbReference type="InterPro" id="IPR047545">
    <property type="entry name" value="BRcat_RBR_RNF216"/>
</dbReference>
<evidence type="ECO:0000256" key="7">
    <source>
        <dbReference type="ARBA" id="ARBA00022833"/>
    </source>
</evidence>
<dbReference type="GO" id="GO:0016740">
    <property type="term" value="F:transferase activity"/>
    <property type="evidence" value="ECO:0007669"/>
    <property type="project" value="UniProtKB-KW"/>
</dbReference>
<dbReference type="SUPFAM" id="SSF57850">
    <property type="entry name" value="RING/U-box"/>
    <property type="match status" value="1"/>
</dbReference>
<gene>
    <name evidence="10" type="ORF">CEUTPL_LOCUS10377</name>
</gene>
<dbReference type="GO" id="GO:0008270">
    <property type="term" value="F:zinc ion binding"/>
    <property type="evidence" value="ECO:0007669"/>
    <property type="project" value="UniProtKB-KW"/>
</dbReference>
<keyword evidence="11" id="KW-1185">Reference proteome</keyword>
<dbReference type="Pfam" id="PF26200">
    <property type="entry name" value="Rcat_RNF216"/>
    <property type="match status" value="1"/>
</dbReference>
<organism evidence="10 11">
    <name type="scientific">Ceutorhynchus assimilis</name>
    <name type="common">cabbage seed weevil</name>
    <dbReference type="NCBI Taxonomy" id="467358"/>
    <lineage>
        <taxon>Eukaryota</taxon>
        <taxon>Metazoa</taxon>
        <taxon>Ecdysozoa</taxon>
        <taxon>Arthropoda</taxon>
        <taxon>Hexapoda</taxon>
        <taxon>Insecta</taxon>
        <taxon>Pterygota</taxon>
        <taxon>Neoptera</taxon>
        <taxon>Endopterygota</taxon>
        <taxon>Coleoptera</taxon>
        <taxon>Polyphaga</taxon>
        <taxon>Cucujiformia</taxon>
        <taxon>Curculionidae</taxon>
        <taxon>Ceutorhynchinae</taxon>
        <taxon>Ceutorhynchus</taxon>
    </lineage>
</organism>
<evidence type="ECO:0000256" key="5">
    <source>
        <dbReference type="ARBA" id="ARBA00022771"/>
    </source>
</evidence>
<evidence type="ECO:0000256" key="6">
    <source>
        <dbReference type="ARBA" id="ARBA00022786"/>
    </source>
</evidence>
<keyword evidence="7" id="KW-0862">Zinc</keyword>
<dbReference type="SMART" id="SM00647">
    <property type="entry name" value="IBR"/>
    <property type="match status" value="2"/>
</dbReference>
<sequence length="600" mass="70015">MENLAFIKEIFPFKSEQQIREIIELVEQGSSSDSAEQKLENIYNMLFGDGQNGLNGAQAPVDTETLGLERFFHESDDDGDDEGAVGYCQNNDQLSGYLNQLQSVFPDASEEFLWDFCRERSRGFDLNTAIDDLTRDGYDRKIVDADFIWNRLKDALPEADPSYLKIQAERLVYEEPRMLEEFVNEAYENNDYPTMESYVKRKQEEDILNIYKENYQLDKFLKKFMETFADPEKHFKDPDRQKPLQQPDTPEEDFLYARTFLYNQYPYIRKRHIELVFKMQKKSLMDCCEHLNKIVKGLKTKRALVPLPESNNLPLLQEVAYLKHRRVIRRLLKYKDDVYKQFKEEARALGILETCGVCEEEELIPEECFNCKKGCVFCKDCVRKYVEVRMGDGFTTFPCCNDCDSNFSLHILQMVIPRNNFERLVLKIQSDEIKQANIDGLETCPFCDFASIPPEESTIFKCENPECSKESCRLCRHESHIPMRCNEIEYDEDVRRRTYIENMMTEALARTCYRCKKKFIKSNGCNKMTCTCGAMMCYLCSQPVDGYNHFGGNNPCQLTTNDAQIDLSRVRREAERAKNALGNVEIKFDPSVGIENYFNA</sequence>
<dbReference type="CDD" id="cd20339">
    <property type="entry name" value="BRcat_RBR_RNF216"/>
    <property type="match status" value="1"/>
</dbReference>
<accession>A0A9N9MTX1</accession>
<keyword evidence="6" id="KW-0833">Ubl conjugation pathway</keyword>
<dbReference type="InterPro" id="IPR047546">
    <property type="entry name" value="Rcat_RBR_RNF216"/>
</dbReference>
<dbReference type="Gene3D" id="1.20.120.1750">
    <property type="match status" value="1"/>
</dbReference>
<reference evidence="10" key="1">
    <citation type="submission" date="2022-01" db="EMBL/GenBank/DDBJ databases">
        <authorList>
            <person name="King R."/>
        </authorList>
    </citation>
    <scope>NUCLEOTIDE SEQUENCE</scope>
</reference>
<feature type="coiled-coil region" evidence="8">
    <location>
        <begin position="560"/>
        <end position="587"/>
    </location>
</feature>
<dbReference type="InterPro" id="IPR044066">
    <property type="entry name" value="TRIAD_supradom"/>
</dbReference>
<evidence type="ECO:0000256" key="3">
    <source>
        <dbReference type="ARBA" id="ARBA00022723"/>
    </source>
</evidence>
<feature type="domain" description="RING-type" evidence="9">
    <location>
        <begin position="351"/>
        <end position="560"/>
    </location>
</feature>
<dbReference type="PROSITE" id="PS51873">
    <property type="entry name" value="TRIAD"/>
    <property type="match status" value="1"/>
</dbReference>
<dbReference type="EMBL" id="OU892282">
    <property type="protein sequence ID" value="CAG9769904.1"/>
    <property type="molecule type" value="Genomic_DNA"/>
</dbReference>
<keyword evidence="8" id="KW-0175">Coiled coil</keyword>
<dbReference type="AlphaFoldDB" id="A0A9N9MTX1"/>
<evidence type="ECO:0000256" key="1">
    <source>
        <dbReference type="ARBA" id="ARBA00004906"/>
    </source>
</evidence>
<comment type="pathway">
    <text evidence="1">Protein modification; protein ubiquitination.</text>
</comment>
<evidence type="ECO:0000313" key="11">
    <source>
        <dbReference type="Proteomes" id="UP001152799"/>
    </source>
</evidence>
<evidence type="ECO:0000256" key="8">
    <source>
        <dbReference type="SAM" id="Coils"/>
    </source>
</evidence>
<dbReference type="Gene3D" id="3.30.40.10">
    <property type="entry name" value="Zinc/RING finger domain, C3HC4 (zinc finger)"/>
    <property type="match status" value="1"/>
</dbReference>
<dbReference type="Proteomes" id="UP001152799">
    <property type="component" value="Chromosome 6"/>
</dbReference>
<keyword evidence="5" id="KW-0863">Zinc-finger</keyword>
<name>A0A9N9MTX1_9CUCU</name>
<keyword evidence="2" id="KW-0808">Transferase</keyword>
<dbReference type="InterPro" id="IPR002867">
    <property type="entry name" value="IBR_dom"/>
</dbReference>
<evidence type="ECO:0000256" key="4">
    <source>
        <dbReference type="ARBA" id="ARBA00022737"/>
    </source>
</evidence>
<evidence type="ECO:0000313" key="10">
    <source>
        <dbReference type="EMBL" id="CAG9769904.1"/>
    </source>
</evidence>